<protein>
    <submittedName>
        <fullName evidence="1">Uncharacterized protein</fullName>
    </submittedName>
</protein>
<reference evidence="1" key="1">
    <citation type="submission" date="2019-04" db="EMBL/GenBank/DDBJ databases">
        <title>Microbes associate with the intestines of laboratory mice.</title>
        <authorList>
            <person name="Navarre W."/>
            <person name="Wong E."/>
            <person name="Huang K."/>
            <person name="Tropini C."/>
            <person name="Ng K."/>
            <person name="Yu B."/>
        </authorList>
    </citation>
    <scope>NUCLEOTIDE SEQUENCE</scope>
    <source>
        <strain evidence="1">NM04_E33</strain>
    </source>
</reference>
<dbReference type="Proteomes" id="UP000306319">
    <property type="component" value="Unassembled WGS sequence"/>
</dbReference>
<name>A0AC61RCV0_9BACT</name>
<dbReference type="EMBL" id="SRYB01000045">
    <property type="protein sequence ID" value="TGY76084.1"/>
    <property type="molecule type" value="Genomic_DNA"/>
</dbReference>
<keyword evidence="2" id="KW-1185">Reference proteome</keyword>
<evidence type="ECO:0000313" key="1">
    <source>
        <dbReference type="EMBL" id="TGY76084.1"/>
    </source>
</evidence>
<sequence>MRYITLSACAALLMGMAACSSDDITLKSNDYGSTIESTDGRRVSTFVISNAGMDAPDSLKMVRVILTPEASDEPLSFDASIIVDRDNMKCMMVIPAGESIPDGKYVLIIKTQDDQTLGARLQVRFVDEMLHTVSAQSIMYMGLSGEGTKEDPYRIASSDDFAMMVSNLRRDSLELGRGRYFKQTSSFQAPTQSKLIDGRGYYSYSFAGNYDGGGNSITGLYYIGADNSDREPGKDSHIGLFSSLQDGAVIQNLEISNASIVNGYDYIGFLAGESSGNVSIENVQASGSIINANNYCGALIGMHSKGSISIKNHDIASNITGKDYIGGVIGKIDSSTATIENVSTSSRQFSIKGEQAVGGLIGYFSGSLHASRISITHTVSEEDSKVKIVSGTQNVGGMIGNASFSQKECSLDNISVKCPVGGENYTGGIFGLLNVSIPTSVSKCLYSSLVTGIQYTGGFAGEIYTADNLLKFIGKDNESRVVVTMADTGVNGKIGTGGFAGKLYGTISFDAKFEIAVNVSHGDNNYVGGAVGELTGGTLHADRISMTSNTMNVKGTYYVGGIVGYVKNANVVGTDKFDYSSKWIIPTLSSRHSLFCGNVTGDEYVGGLVGFIESGNLQALHSTATVTANTNGGGIVGYADGKGTNSYIIEDSSFAGTLKVSASNAGGIVGGREGGMLVKDCVNYADISCNDQTGGITGWVDYHKIATNTDYCVNLGKISGGKWVGGIVGGMDGHDYYTRVYKCGNYGSVTSNGEHAGGIVGTCQNKRIRVWNCANHGDIQSNCDGGAVGGIAAHLGEDPNGVHSAANLEVRECYNSGKVSTTKFHVHIGGILGYQEEGGSDSGDHDSWVHDCVNEGDIPSDTHDDTGGIVGCIDHYSVIERCYNRGKISDGNAMIGTRKSSAINTCHDLFALKDSGKGWKCNGFYEKGTPENKYYNYDFTNVWIMTDGYPRLRDCPFQNVHP</sequence>
<accession>A0AC61RCV0</accession>
<gene>
    <name evidence="1" type="ORF">E5331_18925</name>
</gene>
<organism evidence="1 2">
    <name type="scientific">Lepagella muris</name>
    <dbReference type="NCBI Taxonomy" id="3032870"/>
    <lineage>
        <taxon>Bacteria</taxon>
        <taxon>Pseudomonadati</taxon>
        <taxon>Bacteroidota</taxon>
        <taxon>Bacteroidia</taxon>
        <taxon>Bacteroidales</taxon>
        <taxon>Muribaculaceae</taxon>
        <taxon>Lepagella</taxon>
    </lineage>
</organism>
<evidence type="ECO:0000313" key="2">
    <source>
        <dbReference type="Proteomes" id="UP000306319"/>
    </source>
</evidence>
<comment type="caution">
    <text evidence="1">The sequence shown here is derived from an EMBL/GenBank/DDBJ whole genome shotgun (WGS) entry which is preliminary data.</text>
</comment>
<proteinExistence type="predicted"/>